<evidence type="ECO:0000256" key="1">
    <source>
        <dbReference type="SAM" id="Phobius"/>
    </source>
</evidence>
<gene>
    <name evidence="2" type="ORF">PQR79_16315</name>
</gene>
<comment type="caution">
    <text evidence="2">The sequence shown here is derived from an EMBL/GenBank/DDBJ whole genome shotgun (WGS) entry which is preliminary data.</text>
</comment>
<dbReference type="EMBL" id="JAQQPZ010000013">
    <property type="protein sequence ID" value="MDD8060635.1"/>
    <property type="molecule type" value="Genomic_DNA"/>
</dbReference>
<dbReference type="Proteomes" id="UP001213691">
    <property type="component" value="Unassembled WGS sequence"/>
</dbReference>
<protein>
    <submittedName>
        <fullName evidence="2">Uncharacterized protein</fullName>
    </submittedName>
</protein>
<feature type="transmembrane region" description="Helical" evidence="1">
    <location>
        <begin position="47"/>
        <end position="65"/>
    </location>
</feature>
<organism evidence="2 3">
    <name type="scientific">Shewanella metallivivens</name>
    <dbReference type="NCBI Taxonomy" id="2872342"/>
    <lineage>
        <taxon>Bacteria</taxon>
        <taxon>Pseudomonadati</taxon>
        <taxon>Pseudomonadota</taxon>
        <taxon>Gammaproteobacteria</taxon>
        <taxon>Alteromonadales</taxon>
        <taxon>Shewanellaceae</taxon>
        <taxon>Shewanella</taxon>
    </lineage>
</organism>
<evidence type="ECO:0000313" key="3">
    <source>
        <dbReference type="Proteomes" id="UP001213691"/>
    </source>
</evidence>
<name>A0ABT5TPU7_9GAMM</name>
<keyword evidence="1" id="KW-0472">Membrane</keyword>
<accession>A0ABT5TPU7</accession>
<dbReference type="RefSeq" id="WP_238107378.1">
    <property type="nucleotide sequence ID" value="NZ_JAQQPZ010000013.1"/>
</dbReference>
<keyword evidence="1" id="KW-0812">Transmembrane</keyword>
<proteinExistence type="predicted"/>
<keyword evidence="1" id="KW-1133">Transmembrane helix</keyword>
<keyword evidence="3" id="KW-1185">Reference proteome</keyword>
<reference evidence="2 3" key="1">
    <citation type="submission" date="2023-02" db="EMBL/GenBank/DDBJ databases">
        <title>Genome sequence of Shewanella metallivivens ER-Te-42B-Light, sp. nov., enriched from sulfide tube worms (Riftia pachyptila) isolated from Explorer Ridge in the Pacific Ocean.</title>
        <authorList>
            <person name="Maltman C."/>
            <person name="Kuzyk S.B."/>
            <person name="Kyndt J.A."/>
            <person name="Yurkov V."/>
        </authorList>
    </citation>
    <scope>NUCLEOTIDE SEQUENCE [LARGE SCALE GENOMIC DNA]</scope>
    <source>
        <strain evidence="2 3">ER-Te-42B-Light</strain>
    </source>
</reference>
<evidence type="ECO:0000313" key="2">
    <source>
        <dbReference type="EMBL" id="MDD8060635.1"/>
    </source>
</evidence>
<sequence length="82" mass="9117">MLKSIDSTDEGLLEAKKIISTEKLAAVRLCFGAALGMAFMVANTTPFIAAMLAIIVVGVYQYRYWKMAAWLRLPNPFLLNHP</sequence>